<evidence type="ECO:0000256" key="6">
    <source>
        <dbReference type="SAM" id="MobiDB-lite"/>
    </source>
</evidence>
<protein>
    <recommendedName>
        <fullName evidence="7">Lipid desaturase domain-containing protein</fullName>
    </recommendedName>
</protein>
<dbReference type="Pfam" id="PF10520">
    <property type="entry name" value="Lipid_desat"/>
    <property type="match status" value="1"/>
</dbReference>
<keyword evidence="4" id="KW-1133">Transmembrane helix</keyword>
<evidence type="ECO:0000256" key="2">
    <source>
        <dbReference type="ARBA" id="ARBA00007620"/>
    </source>
</evidence>
<evidence type="ECO:0000256" key="3">
    <source>
        <dbReference type="ARBA" id="ARBA00022692"/>
    </source>
</evidence>
<keyword evidence="3" id="KW-0812">Transmembrane</keyword>
<dbReference type="Proteomes" id="UP000612055">
    <property type="component" value="Unassembled WGS sequence"/>
</dbReference>
<dbReference type="OrthoDB" id="5103at2759"/>
<dbReference type="PANTHER" id="PTHR48231">
    <property type="entry name" value="TMEM189_B_DMAIN DOMAIN-CONTAINING PROTEIN"/>
    <property type="match status" value="1"/>
</dbReference>
<gene>
    <name evidence="8" type="ORF">HYH03_000037</name>
</gene>
<name>A0A835YN56_9CHLO</name>
<evidence type="ECO:0000313" key="9">
    <source>
        <dbReference type="Proteomes" id="UP000612055"/>
    </source>
</evidence>
<comment type="caution">
    <text evidence="8">The sequence shown here is derived from an EMBL/GenBank/DDBJ whole genome shotgun (WGS) entry which is preliminary data.</text>
</comment>
<accession>A0A835YN56</accession>
<comment type="subcellular location">
    <subcellularLocation>
        <location evidence="1">Membrane</location>
        <topology evidence="1">Multi-pass membrane protein</topology>
    </subcellularLocation>
</comment>
<dbReference type="AlphaFoldDB" id="A0A835YN56"/>
<evidence type="ECO:0000256" key="1">
    <source>
        <dbReference type="ARBA" id="ARBA00004141"/>
    </source>
</evidence>
<feature type="domain" description="Lipid desaturase" evidence="7">
    <location>
        <begin position="193"/>
        <end position="362"/>
    </location>
</feature>
<evidence type="ECO:0000259" key="7">
    <source>
        <dbReference type="Pfam" id="PF10520"/>
    </source>
</evidence>
<dbReference type="UniPathway" id="UPA00199"/>
<reference evidence="8" key="1">
    <citation type="journal article" date="2020" name="bioRxiv">
        <title>Comparative genomics of Chlamydomonas.</title>
        <authorList>
            <person name="Craig R.J."/>
            <person name="Hasan A.R."/>
            <person name="Ness R.W."/>
            <person name="Keightley P.D."/>
        </authorList>
    </citation>
    <scope>NUCLEOTIDE SEQUENCE</scope>
    <source>
        <strain evidence="8">CCAP 11/70</strain>
    </source>
</reference>
<keyword evidence="9" id="KW-1185">Reference proteome</keyword>
<feature type="region of interest" description="Disordered" evidence="6">
    <location>
        <begin position="64"/>
        <end position="89"/>
    </location>
</feature>
<dbReference type="EMBL" id="JAEHOE010000001">
    <property type="protein sequence ID" value="KAG2501530.1"/>
    <property type="molecule type" value="Genomic_DNA"/>
</dbReference>
<evidence type="ECO:0000256" key="4">
    <source>
        <dbReference type="ARBA" id="ARBA00022989"/>
    </source>
</evidence>
<sequence length="382" mass="40878">MDSLRLMRSSCLSPPHHNLTSAQVASAVEEEDFDDFSLPMPPRRPFVVAAATVETLEKPVVTTTAAPAPTATPAPATPAPAAAASAAPTAAPAPARAPVVEARPAGATVLDAKASTSAPSSAGPSSATAAAAAKAGASKFVVDENENLKATPEQKAWTWVSMAMMGTTFMNATQQIEGPGDVVAFGAAVFAAYVLADLGTGIYHWGVDNYGDGETPVFGRQIAAFQGHHQRPWTITQREFENNMHQVFGPASYPAMGLMVLSPTMPLAWNAWASSFLWLVCMSQQFHAWSHMKKSELPAAVVWLQEAGILVSRKMHGAHHLPPFEANYAIVSGWTNPLLDRIGFYRRLEKIVLDWTGVAPRCSEEVPEEWREQARPEAPASK</sequence>
<dbReference type="GO" id="GO:0016020">
    <property type="term" value="C:membrane"/>
    <property type="evidence" value="ECO:0007669"/>
    <property type="project" value="UniProtKB-SubCell"/>
</dbReference>
<dbReference type="PANTHER" id="PTHR48231:SF1">
    <property type="entry name" value="OS08G0187900 PROTEIN"/>
    <property type="match status" value="1"/>
</dbReference>
<dbReference type="InterPro" id="IPR019547">
    <property type="entry name" value="Lipid_desat"/>
</dbReference>
<organism evidence="8 9">
    <name type="scientific">Edaphochlamys debaryana</name>
    <dbReference type="NCBI Taxonomy" id="47281"/>
    <lineage>
        <taxon>Eukaryota</taxon>
        <taxon>Viridiplantae</taxon>
        <taxon>Chlorophyta</taxon>
        <taxon>core chlorophytes</taxon>
        <taxon>Chlorophyceae</taxon>
        <taxon>CS clade</taxon>
        <taxon>Chlamydomonadales</taxon>
        <taxon>Chlamydomonadales incertae sedis</taxon>
        <taxon>Edaphochlamys</taxon>
    </lineage>
</organism>
<proteinExistence type="inferred from homology"/>
<feature type="compositionally biased region" description="Low complexity" evidence="6">
    <location>
        <begin position="79"/>
        <end position="89"/>
    </location>
</feature>
<dbReference type="GO" id="GO:0006631">
    <property type="term" value="P:fatty acid metabolic process"/>
    <property type="evidence" value="ECO:0007669"/>
    <property type="project" value="UniProtKB-UniPathway"/>
</dbReference>
<evidence type="ECO:0000256" key="5">
    <source>
        <dbReference type="ARBA" id="ARBA00023136"/>
    </source>
</evidence>
<keyword evidence="5" id="KW-0472">Membrane</keyword>
<evidence type="ECO:0000313" key="8">
    <source>
        <dbReference type="EMBL" id="KAG2501530.1"/>
    </source>
</evidence>
<comment type="similarity">
    <text evidence="2">Belongs to the fatty acid desaturase CarF family.</text>
</comment>